<dbReference type="InterPro" id="IPR036388">
    <property type="entry name" value="WH-like_DNA-bd_sf"/>
</dbReference>
<dbReference type="InterPro" id="IPR047640">
    <property type="entry name" value="RpiR-like"/>
</dbReference>
<dbReference type="PROSITE" id="PS51071">
    <property type="entry name" value="HTH_RPIR"/>
    <property type="match status" value="1"/>
</dbReference>
<dbReference type="Gene3D" id="1.10.10.10">
    <property type="entry name" value="Winged helix-like DNA-binding domain superfamily/Winged helix DNA-binding domain"/>
    <property type="match status" value="1"/>
</dbReference>
<dbReference type="STRING" id="322505.SAMN04487836_12222"/>
<dbReference type="GO" id="GO:0003677">
    <property type="term" value="F:DNA binding"/>
    <property type="evidence" value="ECO:0007669"/>
    <property type="project" value="InterPro"/>
</dbReference>
<dbReference type="PANTHER" id="PTHR30514">
    <property type="entry name" value="GLUCOKINASE"/>
    <property type="match status" value="1"/>
</dbReference>
<dbReference type="InterPro" id="IPR000281">
    <property type="entry name" value="HTH_RpiR"/>
</dbReference>
<dbReference type="GO" id="GO:0097367">
    <property type="term" value="F:carbohydrate derivative binding"/>
    <property type="evidence" value="ECO:0007669"/>
    <property type="project" value="InterPro"/>
</dbReference>
<protein>
    <submittedName>
        <fullName evidence="2">Transcriptional regulator, RpiR family</fullName>
    </submittedName>
</protein>
<dbReference type="RefSeq" id="WP_074732066.1">
    <property type="nucleotide sequence ID" value="NZ_FNYK01000024.1"/>
</dbReference>
<evidence type="ECO:0000313" key="2">
    <source>
        <dbReference type="EMBL" id="SEI78907.1"/>
    </source>
</evidence>
<sequence>MIYSKLPVVFLNTIASEKQGSTNGEIASYIITHLDEVKYMGIAQLAQSCHVANSSISRFVKDIGLKNYNELRELMLSASLHFECEDSLESYTPHLQHAINDVYQTINHHEIDRLCQKIKTYKKIAAFGLLKAETAAMNFVDEMMMLGKPIYTNVSYFEQIDYILHASEEDLIIIFSYTGAYFDYPGLRSDLKKLKKPHIVFISSTCDQYPDFINQVIDFHSDGSLVGHPYTLMLVGSYISQVYAKS</sequence>
<name>A0A1H6TNY4_9FIRM</name>
<dbReference type="SUPFAM" id="SSF46689">
    <property type="entry name" value="Homeodomain-like"/>
    <property type="match status" value="1"/>
</dbReference>
<accession>A0A1H6TNY4</accession>
<keyword evidence="3" id="KW-1185">Reference proteome</keyword>
<dbReference type="OrthoDB" id="3684496at2"/>
<evidence type="ECO:0000313" key="3">
    <source>
        <dbReference type="Proteomes" id="UP000183028"/>
    </source>
</evidence>
<proteinExistence type="predicted"/>
<reference evidence="3" key="1">
    <citation type="submission" date="2016-10" db="EMBL/GenBank/DDBJ databases">
        <authorList>
            <person name="Varghese N."/>
        </authorList>
    </citation>
    <scope>NUCLEOTIDE SEQUENCE [LARGE SCALE GENOMIC DNA]</scope>
    <source>
        <strain evidence="3">DSM 20406</strain>
    </source>
</reference>
<dbReference type="eggNOG" id="COG1737">
    <property type="taxonomic scope" value="Bacteria"/>
</dbReference>
<dbReference type="PANTHER" id="PTHR30514:SF1">
    <property type="entry name" value="HTH-TYPE TRANSCRIPTIONAL REGULATOR HEXR-RELATED"/>
    <property type="match status" value="1"/>
</dbReference>
<dbReference type="GO" id="GO:1901135">
    <property type="term" value="P:carbohydrate derivative metabolic process"/>
    <property type="evidence" value="ECO:0007669"/>
    <property type="project" value="InterPro"/>
</dbReference>
<feature type="domain" description="HTH rpiR-type" evidence="1">
    <location>
        <begin position="6"/>
        <end position="82"/>
    </location>
</feature>
<organism evidence="2 3">
    <name type="scientific">Sharpea azabuensis</name>
    <dbReference type="NCBI Taxonomy" id="322505"/>
    <lineage>
        <taxon>Bacteria</taxon>
        <taxon>Bacillati</taxon>
        <taxon>Bacillota</taxon>
        <taxon>Erysipelotrichia</taxon>
        <taxon>Erysipelotrichales</taxon>
        <taxon>Coprobacillaceae</taxon>
        <taxon>Sharpea</taxon>
    </lineage>
</organism>
<gene>
    <name evidence="2" type="ORF">SAMN04487834_102418</name>
</gene>
<dbReference type="Proteomes" id="UP000183028">
    <property type="component" value="Unassembled WGS sequence"/>
</dbReference>
<dbReference type="Pfam" id="PF01418">
    <property type="entry name" value="HTH_6"/>
    <property type="match status" value="1"/>
</dbReference>
<dbReference type="AlphaFoldDB" id="A0A1H6TNY4"/>
<dbReference type="EMBL" id="FNYK01000024">
    <property type="protein sequence ID" value="SEI78907.1"/>
    <property type="molecule type" value="Genomic_DNA"/>
</dbReference>
<evidence type="ECO:0000259" key="1">
    <source>
        <dbReference type="PROSITE" id="PS51071"/>
    </source>
</evidence>
<dbReference type="SUPFAM" id="SSF53697">
    <property type="entry name" value="SIS domain"/>
    <property type="match status" value="1"/>
</dbReference>
<dbReference type="GO" id="GO:0003700">
    <property type="term" value="F:DNA-binding transcription factor activity"/>
    <property type="evidence" value="ECO:0007669"/>
    <property type="project" value="InterPro"/>
</dbReference>
<dbReference type="InterPro" id="IPR046348">
    <property type="entry name" value="SIS_dom_sf"/>
</dbReference>
<dbReference type="Gene3D" id="3.40.50.10490">
    <property type="entry name" value="Glucose-6-phosphate isomerase like protein, domain 1"/>
    <property type="match status" value="1"/>
</dbReference>
<dbReference type="InterPro" id="IPR009057">
    <property type="entry name" value="Homeodomain-like_sf"/>
</dbReference>